<dbReference type="Proteomes" id="UP000694251">
    <property type="component" value="Chromosome 10"/>
</dbReference>
<dbReference type="InterPro" id="IPR001012">
    <property type="entry name" value="UBX_dom"/>
</dbReference>
<evidence type="ECO:0000259" key="3">
    <source>
        <dbReference type="PROSITE" id="PS50033"/>
    </source>
</evidence>
<dbReference type="PANTHER" id="PTHR47557:SF2">
    <property type="entry name" value="PLANT UBX DOMAIN-CONTAINING PROTEIN 1"/>
    <property type="match status" value="1"/>
</dbReference>
<keyword evidence="5" id="KW-1185">Reference proteome</keyword>
<comment type="caution">
    <text evidence="4">The sequence shown here is derived from an EMBL/GenBank/DDBJ whole genome shotgun (WGS) entry which is preliminary data.</text>
</comment>
<organism evidence="4 5">
    <name type="scientific">Arabidopsis suecica</name>
    <name type="common">Swedish thale-cress</name>
    <name type="synonym">Cardaminopsis suecica</name>
    <dbReference type="NCBI Taxonomy" id="45249"/>
    <lineage>
        <taxon>Eukaryota</taxon>
        <taxon>Viridiplantae</taxon>
        <taxon>Streptophyta</taxon>
        <taxon>Embryophyta</taxon>
        <taxon>Tracheophyta</taxon>
        <taxon>Spermatophyta</taxon>
        <taxon>Magnoliopsida</taxon>
        <taxon>eudicotyledons</taxon>
        <taxon>Gunneridae</taxon>
        <taxon>Pentapetalae</taxon>
        <taxon>rosids</taxon>
        <taxon>malvids</taxon>
        <taxon>Brassicales</taxon>
        <taxon>Brassicaceae</taxon>
        <taxon>Camelineae</taxon>
        <taxon>Arabidopsis</taxon>
    </lineage>
</organism>
<feature type="domain" description="UBX" evidence="3">
    <location>
        <begin position="111"/>
        <end position="187"/>
    </location>
</feature>
<evidence type="ECO:0000256" key="2">
    <source>
        <dbReference type="SAM" id="MobiDB-lite"/>
    </source>
</evidence>
<dbReference type="GO" id="GO:0051117">
    <property type="term" value="F:ATPase binding"/>
    <property type="evidence" value="ECO:0007669"/>
    <property type="project" value="InterPro"/>
</dbReference>
<dbReference type="InterPro" id="IPR044232">
    <property type="entry name" value="PUX1"/>
</dbReference>
<dbReference type="Pfam" id="PF00789">
    <property type="entry name" value="UBX"/>
    <property type="match status" value="1"/>
</dbReference>
<sequence>MFVDDPSLHTLKRRRLEIIDSMEASSSAQAKIADIREKLGREVRVFETSSISQRPIQVSSAEDESDDFYEFTPADYYRLLATKKEGKMFRRIYKSLKTRKLREAEEAARRSKLTKAVIRVRFPDNHTLEATFHPSEKIQGLIDLVKRVVAHPDIPFYLYTTPPKKQIKDFSQDFYSAGFVPGAIVYFANDQPKDEGASSTPYLNEEILSLKDLEVMTKAEEPVESSSEPATVDSGPVPVEHEPKSTEKKTTKPKWFKM</sequence>
<proteinExistence type="predicted"/>
<dbReference type="PROSITE" id="PS50033">
    <property type="entry name" value="UBX"/>
    <property type="match status" value="1"/>
</dbReference>
<evidence type="ECO:0000256" key="1">
    <source>
        <dbReference type="ARBA" id="ARBA00022786"/>
    </source>
</evidence>
<dbReference type="CDD" id="cd16118">
    <property type="entry name" value="UBX2_UBXN9"/>
    <property type="match status" value="1"/>
</dbReference>
<protein>
    <submittedName>
        <fullName evidence="4">Ubiquitin-like domain superfamily</fullName>
    </submittedName>
</protein>
<feature type="region of interest" description="Disordered" evidence="2">
    <location>
        <begin position="218"/>
        <end position="258"/>
    </location>
</feature>
<reference evidence="4 5" key="1">
    <citation type="submission" date="2020-12" db="EMBL/GenBank/DDBJ databases">
        <title>Concerted genomic and epigenomic changes stabilize Arabidopsis allopolyploids.</title>
        <authorList>
            <person name="Chen Z."/>
        </authorList>
    </citation>
    <scope>NUCLEOTIDE SEQUENCE [LARGE SCALE GENOMIC DNA]</scope>
    <source>
        <strain evidence="4">As9502</strain>
        <tissue evidence="4">Leaf</tissue>
    </source>
</reference>
<gene>
    <name evidence="4" type="ORF">ISN44_As10g005160</name>
</gene>
<keyword evidence="1" id="KW-0833">Ubl conjugation pathway</keyword>
<evidence type="ECO:0000313" key="5">
    <source>
        <dbReference type="Proteomes" id="UP000694251"/>
    </source>
</evidence>
<name>A0A8T1ZV65_ARASU</name>
<dbReference type="GO" id="GO:0032984">
    <property type="term" value="P:protein-containing complex disassembly"/>
    <property type="evidence" value="ECO:0007669"/>
    <property type="project" value="InterPro"/>
</dbReference>
<dbReference type="AlphaFoldDB" id="A0A8T1ZV65"/>
<evidence type="ECO:0000313" key="4">
    <source>
        <dbReference type="EMBL" id="KAG7563739.1"/>
    </source>
</evidence>
<feature type="compositionally biased region" description="Basic and acidic residues" evidence="2">
    <location>
        <begin position="239"/>
        <end position="250"/>
    </location>
</feature>
<dbReference type="PANTHER" id="PTHR47557">
    <property type="entry name" value="PLANT UBX DOMAIN-CONTAINING PROTEIN 1"/>
    <property type="match status" value="1"/>
</dbReference>
<dbReference type="EMBL" id="JAEFBJ010000010">
    <property type="protein sequence ID" value="KAG7563739.1"/>
    <property type="molecule type" value="Genomic_DNA"/>
</dbReference>
<dbReference type="OrthoDB" id="440781at2759"/>
<accession>A0A8T1ZV65</accession>